<dbReference type="SUPFAM" id="SSF47005">
    <property type="entry name" value="Peripheral subunit-binding domain of 2-oxo acid dehydrogenase complex"/>
    <property type="match status" value="1"/>
</dbReference>
<gene>
    <name evidence="7" type="ORF">NZD89_24015</name>
</gene>
<evidence type="ECO:0000313" key="7">
    <source>
        <dbReference type="EMBL" id="WAH41292.1"/>
    </source>
</evidence>
<dbReference type="InterPro" id="IPR003016">
    <property type="entry name" value="2-oxoA_DH_lipoyl-BS"/>
</dbReference>
<evidence type="ECO:0000256" key="1">
    <source>
        <dbReference type="ARBA" id="ARBA00001938"/>
    </source>
</evidence>
<dbReference type="Gene3D" id="3.30.559.10">
    <property type="entry name" value="Chloramphenicol acetyltransferase-like domain"/>
    <property type="match status" value="1"/>
</dbReference>
<dbReference type="PROSITE" id="PS51826">
    <property type="entry name" value="PSBD"/>
    <property type="match status" value="2"/>
</dbReference>
<dbReference type="InterPro" id="IPR023213">
    <property type="entry name" value="CAT-like_dom_sf"/>
</dbReference>
<protein>
    <recommendedName>
        <fullName evidence="4">Dihydrolipoamide acetyltransferase component of pyruvate dehydrogenase complex</fullName>
        <ecNumber evidence="4">2.3.1.-</ecNumber>
    </recommendedName>
</protein>
<dbReference type="PROSITE" id="PS00189">
    <property type="entry name" value="LIPOYL"/>
    <property type="match status" value="1"/>
</dbReference>
<feature type="domain" description="Peripheral subunit-binding (PSBD)" evidence="6">
    <location>
        <begin position="173"/>
        <end position="208"/>
    </location>
</feature>
<keyword evidence="3 4" id="KW-0450">Lipoyl</keyword>
<dbReference type="InterPro" id="IPR045257">
    <property type="entry name" value="E2/Pdx1"/>
</dbReference>
<keyword evidence="4" id="KW-0012">Acyltransferase</keyword>
<sequence length="456" mass="48774">MQAIVMPKLGLTMIEGAVSDWLKQPGDNVSAGEAIAEIETEKITYTLEAPADGTLLRILLPAGESAPVTETIAWIGEPGEEVPDVEGESSAIHVSTNRARNIDERLQTQGTIGQSTDTAGTLPAARMLATPLAKKVAGESNVNLGEVTGTGPHGRIQSSDVEEFLRRLELRPKVTPAAAVVAEQKGVDTALVRPSGERIRRADVERYVDSIDVIEAEEPVKGENSTPGGRLVPHSSMRKAIAKRMTESWTMIPHVSLHRTVSVNGMVDLQQRASAHQTKKVSLTAVIACLVSRILPKYSFLNGYYETTGCRVFDDVHLGIAVSVPNGLLVPVIRNANLKSILEIADEIAELSERARFGSLQPDELEGGTFTLSSLGMYGIDGFTPIIVPPQTGILGIGRTVQVGHTVGAGIEGATQTTTNMTISLSFDHRAVDGVYGAQFLESLAQCFADPLRLLM</sequence>
<keyword evidence="4" id="KW-0808">Transferase</keyword>
<dbReference type="EMBL" id="CP104067">
    <property type="protein sequence ID" value="WAH41292.1"/>
    <property type="molecule type" value="Genomic_DNA"/>
</dbReference>
<dbReference type="SUPFAM" id="SSF51230">
    <property type="entry name" value="Single hybrid motif"/>
    <property type="match status" value="1"/>
</dbReference>
<keyword evidence="8" id="KW-1185">Reference proteome</keyword>
<dbReference type="InterPro" id="IPR001078">
    <property type="entry name" value="2-oxoacid_DH_actylTfrase"/>
</dbReference>
<proteinExistence type="inferred from homology"/>
<reference evidence="7" key="1">
    <citation type="submission" date="2022-08" db="EMBL/GenBank/DDBJ databases">
        <title>Alicyclobacillus fastidiosus DSM 17978, complete genome.</title>
        <authorList>
            <person name="Wang Q."/>
            <person name="Cai R."/>
            <person name="Wang Z."/>
        </authorList>
    </citation>
    <scope>NUCLEOTIDE SEQUENCE</scope>
    <source>
        <strain evidence="7">DSM 17978</strain>
    </source>
</reference>
<evidence type="ECO:0000256" key="2">
    <source>
        <dbReference type="ARBA" id="ARBA00007317"/>
    </source>
</evidence>
<evidence type="ECO:0000259" key="6">
    <source>
        <dbReference type="PROSITE" id="PS51826"/>
    </source>
</evidence>
<evidence type="ECO:0000313" key="8">
    <source>
        <dbReference type="Proteomes" id="UP001164761"/>
    </source>
</evidence>
<dbReference type="Pfam" id="PF00364">
    <property type="entry name" value="Biotin_lipoyl"/>
    <property type="match status" value="1"/>
</dbReference>
<dbReference type="PROSITE" id="PS50968">
    <property type="entry name" value="BIOTINYL_LIPOYL"/>
    <property type="match status" value="1"/>
</dbReference>
<dbReference type="CDD" id="cd06849">
    <property type="entry name" value="lipoyl_domain"/>
    <property type="match status" value="1"/>
</dbReference>
<evidence type="ECO:0000256" key="3">
    <source>
        <dbReference type="ARBA" id="ARBA00022823"/>
    </source>
</evidence>
<dbReference type="Pfam" id="PF02817">
    <property type="entry name" value="E3_binding"/>
    <property type="match status" value="1"/>
</dbReference>
<feature type="domain" description="Peripheral subunit-binding (PSBD)" evidence="6">
    <location>
        <begin position="128"/>
        <end position="165"/>
    </location>
</feature>
<dbReference type="Gene3D" id="4.10.320.10">
    <property type="entry name" value="E3-binding domain"/>
    <property type="match status" value="2"/>
</dbReference>
<dbReference type="Pfam" id="PF00198">
    <property type="entry name" value="2-oxoacid_dh"/>
    <property type="match status" value="1"/>
</dbReference>
<dbReference type="PANTHER" id="PTHR23151:SF90">
    <property type="entry name" value="DIHYDROLIPOYLLYSINE-RESIDUE ACETYLTRANSFERASE COMPONENT OF PYRUVATE DEHYDROGENASE COMPLEX, MITOCHONDRIAL-RELATED"/>
    <property type="match status" value="1"/>
</dbReference>
<feature type="domain" description="Lipoyl-binding" evidence="5">
    <location>
        <begin position="1"/>
        <end position="76"/>
    </location>
</feature>
<dbReference type="PANTHER" id="PTHR23151">
    <property type="entry name" value="DIHYDROLIPOAMIDE ACETYL/SUCCINYL-TRANSFERASE-RELATED"/>
    <property type="match status" value="1"/>
</dbReference>
<evidence type="ECO:0000259" key="5">
    <source>
        <dbReference type="PROSITE" id="PS50968"/>
    </source>
</evidence>
<dbReference type="Proteomes" id="UP001164761">
    <property type="component" value="Chromosome"/>
</dbReference>
<dbReference type="RefSeq" id="WP_268005207.1">
    <property type="nucleotide sequence ID" value="NZ_BSUT01000001.1"/>
</dbReference>
<dbReference type="InterPro" id="IPR011053">
    <property type="entry name" value="Single_hybrid_motif"/>
</dbReference>
<comment type="similarity">
    <text evidence="2 4">Belongs to the 2-oxoacid dehydrogenase family.</text>
</comment>
<dbReference type="Gene3D" id="2.40.50.100">
    <property type="match status" value="1"/>
</dbReference>
<dbReference type="SUPFAM" id="SSF52777">
    <property type="entry name" value="CoA-dependent acyltransferases"/>
    <property type="match status" value="1"/>
</dbReference>
<organism evidence="7 8">
    <name type="scientific">Alicyclobacillus fastidiosus</name>
    <dbReference type="NCBI Taxonomy" id="392011"/>
    <lineage>
        <taxon>Bacteria</taxon>
        <taxon>Bacillati</taxon>
        <taxon>Bacillota</taxon>
        <taxon>Bacilli</taxon>
        <taxon>Bacillales</taxon>
        <taxon>Alicyclobacillaceae</taxon>
        <taxon>Alicyclobacillus</taxon>
    </lineage>
</organism>
<dbReference type="InterPro" id="IPR000089">
    <property type="entry name" value="Biotin_lipoyl"/>
</dbReference>
<dbReference type="InterPro" id="IPR004167">
    <property type="entry name" value="PSBD"/>
</dbReference>
<comment type="cofactor">
    <cofactor evidence="1 4">
        <name>(R)-lipoate</name>
        <dbReference type="ChEBI" id="CHEBI:83088"/>
    </cofactor>
</comment>
<accession>A0ABY6ZEM7</accession>
<dbReference type="EC" id="2.3.1.-" evidence="4"/>
<name>A0ABY6ZEM7_9BACL</name>
<evidence type="ECO:0000256" key="4">
    <source>
        <dbReference type="RuleBase" id="RU003423"/>
    </source>
</evidence>
<dbReference type="InterPro" id="IPR036625">
    <property type="entry name" value="E3-bd_dom_sf"/>
</dbReference>